<evidence type="ECO:0000256" key="2">
    <source>
        <dbReference type="ARBA" id="ARBA00022801"/>
    </source>
</evidence>
<dbReference type="Pfam" id="PF10708">
    <property type="entry name" value="DUF2510"/>
    <property type="match status" value="1"/>
</dbReference>
<evidence type="ECO:0000259" key="5">
    <source>
        <dbReference type="Pfam" id="PF10708"/>
    </source>
</evidence>
<evidence type="ECO:0000259" key="4">
    <source>
        <dbReference type="Pfam" id="PF08797"/>
    </source>
</evidence>
<evidence type="ECO:0000313" key="7">
    <source>
        <dbReference type="Proteomes" id="UP000283644"/>
    </source>
</evidence>
<proteinExistence type="predicted"/>
<feature type="domain" description="HIRAN" evidence="4">
    <location>
        <begin position="125"/>
        <end position="163"/>
    </location>
</feature>
<reference evidence="6 7" key="1">
    <citation type="submission" date="2018-09" db="EMBL/GenBank/DDBJ databases">
        <title>Genome sequencing of Nocardioides immobilis CCTCC AB 2017083 for comparison to Nocardioides silvaticus.</title>
        <authorList>
            <person name="Li C."/>
            <person name="Wang G."/>
        </authorList>
    </citation>
    <scope>NUCLEOTIDE SEQUENCE [LARGE SCALE GENOMIC DNA]</scope>
    <source>
        <strain evidence="6 7">CCTCC AB 2017083</strain>
    </source>
</reference>
<keyword evidence="1" id="KW-0479">Metal-binding</keyword>
<evidence type="ECO:0000256" key="3">
    <source>
        <dbReference type="SAM" id="MobiDB-lite"/>
    </source>
</evidence>
<dbReference type="RefSeq" id="WP_118926919.1">
    <property type="nucleotide sequence ID" value="NZ_QXGH01000024.1"/>
</dbReference>
<gene>
    <name evidence="6" type="ORF">D0Z08_19440</name>
</gene>
<evidence type="ECO:0000256" key="1">
    <source>
        <dbReference type="ARBA" id="ARBA00022723"/>
    </source>
</evidence>
<feature type="compositionally biased region" description="Basic and acidic residues" evidence="3">
    <location>
        <begin position="52"/>
        <end position="63"/>
    </location>
</feature>
<sequence>MSNPPPAWHPDPHNPTQWRWWDGLQWTERTAPMAQADTRGSDPNARRSLGALRDRLQSRERSPSAKKPAGAPGGRGVAPWSEDLKAQAIVGESFHLESFNALAAEDGHGSIPEWGVELVDPVAAILPDPENPYDSSAVAVWINGRHLVGHLPKTVAGIYFERLSTFDPGTYLQVPARVWIGYHEEWNDDGESRRIPTGSVTVRIPDVAGITPFNDLPDEPHVLLPWGKAAQISGEENHMDVLRRFSLGSDPRNVAATLHVVDEPRKTGAAVRQVEVRLDGQRVGVMSKAISDQIVDLVAYVDGLGRLPVARAIIKGSDLRAEVTVRVARTADVPQRWLDSVRPQEGT</sequence>
<comment type="caution">
    <text evidence="6">The sequence shown here is derived from an EMBL/GenBank/DDBJ whole genome shotgun (WGS) entry which is preliminary data.</text>
</comment>
<feature type="domain" description="DUF2510" evidence="5">
    <location>
        <begin position="6"/>
        <end position="36"/>
    </location>
</feature>
<evidence type="ECO:0000313" key="6">
    <source>
        <dbReference type="EMBL" id="RHW25404.1"/>
    </source>
</evidence>
<organism evidence="6 7">
    <name type="scientific">Nocardioides immobilis</name>
    <dbReference type="NCBI Taxonomy" id="2049295"/>
    <lineage>
        <taxon>Bacteria</taxon>
        <taxon>Bacillati</taxon>
        <taxon>Actinomycetota</taxon>
        <taxon>Actinomycetes</taxon>
        <taxon>Propionibacteriales</taxon>
        <taxon>Nocardioidaceae</taxon>
        <taxon>Nocardioides</taxon>
    </lineage>
</organism>
<dbReference type="OrthoDB" id="9812156at2"/>
<dbReference type="Proteomes" id="UP000283644">
    <property type="component" value="Unassembled WGS sequence"/>
</dbReference>
<dbReference type="InterPro" id="IPR014905">
    <property type="entry name" value="HIRAN"/>
</dbReference>
<dbReference type="EMBL" id="QXGH01000024">
    <property type="protein sequence ID" value="RHW25404.1"/>
    <property type="molecule type" value="Genomic_DNA"/>
</dbReference>
<feature type="region of interest" description="Disordered" evidence="3">
    <location>
        <begin position="1"/>
        <end position="79"/>
    </location>
</feature>
<protein>
    <submittedName>
        <fullName evidence="6">DUF2510 domain-containing protein</fullName>
    </submittedName>
</protein>
<dbReference type="Gene3D" id="3.30.70.2330">
    <property type="match status" value="1"/>
</dbReference>
<name>A0A417XYG4_9ACTN</name>
<accession>A0A417XYG4</accession>
<dbReference type="AlphaFoldDB" id="A0A417XYG4"/>
<dbReference type="InterPro" id="IPR018929">
    <property type="entry name" value="DUF2510"/>
</dbReference>
<dbReference type="Pfam" id="PF08797">
    <property type="entry name" value="HIRAN"/>
    <property type="match status" value="1"/>
</dbReference>
<keyword evidence="7" id="KW-1185">Reference proteome</keyword>
<keyword evidence="2" id="KW-0378">Hydrolase</keyword>